<keyword evidence="3" id="KW-0574">Periplasm</keyword>
<sequence>MMKHLIKATLGLLFMGLTGLSAIAEVQPVLRSQVMTLSEIVTVGDFYSDAGAHAAKPLFRSPDMGTSGNVPANLVAERARAAGLTTAGTDGLKTVVVHRGATELGRDQLASLVRKTLAERNAGIDPTNLDVKLIQAPNRVLADPKVAEPIRFDRVDWVQASGRFIIQASVAVEHGTEPLTLTGIAHEMVEVVTLAQPLRRGDILKEEDLTVMRLARSKTPAGAVIDPSEVTGMAARNSIRANMPLSRRNFQRPVLVTRGDKVTVTFNMPGLKLTSRARALEEGAKGDVIDVMNLQSRRIIPATVMSRGQVRVHTANPVVASLNSETN</sequence>
<feature type="domain" description="SAF" evidence="4">
    <location>
        <begin position="189"/>
        <end position="251"/>
    </location>
</feature>
<keyword evidence="2" id="KW-0732">Signal</keyword>
<dbReference type="GeneID" id="97668048"/>
<dbReference type="PANTHER" id="PTHR36307:SF1">
    <property type="entry name" value="FLAGELLA BASAL BODY P-RING FORMATION PROTEIN FLGA"/>
    <property type="match status" value="1"/>
</dbReference>
<evidence type="ECO:0000256" key="1">
    <source>
        <dbReference type="ARBA" id="ARBA00004418"/>
    </source>
</evidence>
<dbReference type="Gene3D" id="3.90.1210.10">
    <property type="entry name" value="Antifreeze-like/N-acetylneuraminic acid synthase C-terminal domain"/>
    <property type="match status" value="1"/>
</dbReference>
<dbReference type="Proteomes" id="UP000049983">
    <property type="component" value="Unassembled WGS sequence"/>
</dbReference>
<dbReference type="SMART" id="SM00858">
    <property type="entry name" value="SAF"/>
    <property type="match status" value="1"/>
</dbReference>
<keyword evidence="5" id="KW-0966">Cell projection</keyword>
<gene>
    <name evidence="5" type="ORF">LA5096_00599</name>
</gene>
<keyword evidence="6" id="KW-1185">Reference proteome</keyword>
<organism evidence="5 6">
    <name type="scientific">Roseibium album</name>
    <dbReference type="NCBI Taxonomy" id="311410"/>
    <lineage>
        <taxon>Bacteria</taxon>
        <taxon>Pseudomonadati</taxon>
        <taxon>Pseudomonadota</taxon>
        <taxon>Alphaproteobacteria</taxon>
        <taxon>Hyphomicrobiales</taxon>
        <taxon>Stappiaceae</taxon>
        <taxon>Roseibium</taxon>
    </lineage>
</organism>
<dbReference type="RefSeq" id="WP_082442436.1">
    <property type="nucleotide sequence ID" value="NZ_CXWA01000003.1"/>
</dbReference>
<evidence type="ECO:0000259" key="4">
    <source>
        <dbReference type="SMART" id="SM00858"/>
    </source>
</evidence>
<protein>
    <submittedName>
        <fullName evidence="5">Flagellar basal body P-ring biosynthesis protein FlgA</fullName>
    </submittedName>
</protein>
<keyword evidence="5" id="KW-0282">Flagellum</keyword>
<dbReference type="CDD" id="cd11614">
    <property type="entry name" value="SAF_CpaB_FlgA_like"/>
    <property type="match status" value="1"/>
</dbReference>
<evidence type="ECO:0000256" key="2">
    <source>
        <dbReference type="ARBA" id="ARBA00022729"/>
    </source>
</evidence>
<dbReference type="InterPro" id="IPR017585">
    <property type="entry name" value="SAF_FlgA"/>
</dbReference>
<proteinExistence type="predicted"/>
<dbReference type="NCBIfam" id="TIGR03170">
    <property type="entry name" value="flgA_cterm"/>
    <property type="match status" value="1"/>
</dbReference>
<dbReference type="InterPro" id="IPR039246">
    <property type="entry name" value="Flagellar_FlgA"/>
</dbReference>
<accession>A0A0M6Z9J6</accession>
<comment type="subcellular location">
    <subcellularLocation>
        <location evidence="1">Periplasm</location>
    </subcellularLocation>
</comment>
<evidence type="ECO:0000313" key="5">
    <source>
        <dbReference type="EMBL" id="CTQ64992.1"/>
    </source>
</evidence>
<reference evidence="6" key="1">
    <citation type="submission" date="2015-07" db="EMBL/GenBank/DDBJ databases">
        <authorList>
            <person name="Rodrigo-Torres Lidia"/>
            <person name="Arahal R.David."/>
        </authorList>
    </citation>
    <scope>NUCLEOTIDE SEQUENCE [LARGE SCALE GENOMIC DNA]</scope>
    <source>
        <strain evidence="6">CECT 5096</strain>
    </source>
</reference>
<dbReference type="InterPro" id="IPR013974">
    <property type="entry name" value="SAF"/>
</dbReference>
<dbReference type="AlphaFoldDB" id="A0A0M6Z9J6"/>
<dbReference type="Pfam" id="PF13144">
    <property type="entry name" value="ChapFlgA"/>
    <property type="match status" value="1"/>
</dbReference>
<dbReference type="Gene3D" id="2.30.30.760">
    <property type="match status" value="1"/>
</dbReference>
<dbReference type="GO" id="GO:0042597">
    <property type="term" value="C:periplasmic space"/>
    <property type="evidence" value="ECO:0007669"/>
    <property type="project" value="UniProtKB-SubCell"/>
</dbReference>
<evidence type="ECO:0000256" key="3">
    <source>
        <dbReference type="ARBA" id="ARBA00022764"/>
    </source>
</evidence>
<dbReference type="OrthoDB" id="5323072at2"/>
<dbReference type="EMBL" id="CXWC01000001">
    <property type="protein sequence ID" value="CTQ64992.1"/>
    <property type="molecule type" value="Genomic_DNA"/>
</dbReference>
<dbReference type="PANTHER" id="PTHR36307">
    <property type="entry name" value="FLAGELLA BASAL BODY P-RING FORMATION PROTEIN FLGA"/>
    <property type="match status" value="1"/>
</dbReference>
<dbReference type="STRING" id="311410.LA5095_03232"/>
<keyword evidence="5" id="KW-0969">Cilium</keyword>
<evidence type="ECO:0000313" key="6">
    <source>
        <dbReference type="Proteomes" id="UP000049983"/>
    </source>
</evidence>
<name>A0A0M6Z9J6_9HYPH</name>
<dbReference type="GO" id="GO:0044780">
    <property type="term" value="P:bacterial-type flagellum assembly"/>
    <property type="evidence" value="ECO:0007669"/>
    <property type="project" value="InterPro"/>
</dbReference>